<sequence length="342" mass="40651">MSTGSNNFQEHLEHFVSEQKSRLQVVFDRLRINPYSIDWSEVIDKKDLSKPLRFFLSNFGNIPIHRSEIYIYQLKGPNDPQFLESIGLQIVHLKKLKPFLLDDHETCQKSKFLINGGTISPFLFNKIPKWMIDSFHTRNNRRKSFDNTDSYFSMIFHDQYNWLNPVKSFHRSSLRSSFYKGNQLRFLNNPHHFCFYCNKRFPFYVEKARINNYDFTYGQFLNILFIRNKIFSLCVGKKKHAFWGEILFQQSSHRYLTYSYLRLFHKVSYYSIADISGTPLTEGQIVNFERTYCQPLSDMNLSDSEGKNLYQYLNFNSNMGLIHTPCSENIYHPKRGKNGVFV</sequence>
<dbReference type="InterPro" id="IPR056777">
    <property type="entry name" value="Ycf2_N"/>
</dbReference>
<evidence type="ECO:0000313" key="8">
    <source>
        <dbReference type="EMBL" id="OTF84388.1"/>
    </source>
</evidence>
<comment type="function">
    <text evidence="1">Probable ATPase of unknown function. Its presence in a non-photosynthetic plant (Epifagus virginiana) and experiments in tobacco indicate that it has an essential function which is probably not related to photosynthesis.</text>
</comment>
<comment type="similarity">
    <text evidence="3">Belongs to the Ycf2 family.</text>
</comment>
<dbReference type="InParanoid" id="A0A1Y3BWI8"/>
<accession>A0A1Y3BWI8</accession>
<comment type="subcellular location">
    <subcellularLocation>
        <location evidence="2">Plastid</location>
    </subcellularLocation>
</comment>
<evidence type="ECO:0000259" key="7">
    <source>
        <dbReference type="Pfam" id="PF05695"/>
    </source>
</evidence>
<dbReference type="STRING" id="4232.A0A1Y3BWI8"/>
<keyword evidence="4" id="KW-0934">Plastid</keyword>
<proteinExistence type="inferred from homology"/>
<evidence type="ECO:0000256" key="6">
    <source>
        <dbReference type="ARBA" id="ARBA00022840"/>
    </source>
</evidence>
<dbReference type="GO" id="GO:0005524">
    <property type="term" value="F:ATP binding"/>
    <property type="evidence" value="ECO:0007669"/>
    <property type="project" value="UniProtKB-KW"/>
</dbReference>
<evidence type="ECO:0000256" key="3">
    <source>
        <dbReference type="ARBA" id="ARBA00009361"/>
    </source>
</evidence>
<keyword evidence="5" id="KW-0547">Nucleotide-binding</keyword>
<evidence type="ECO:0000256" key="5">
    <source>
        <dbReference type="ARBA" id="ARBA00022741"/>
    </source>
</evidence>
<evidence type="ECO:0000256" key="4">
    <source>
        <dbReference type="ARBA" id="ARBA00022640"/>
    </source>
</evidence>
<dbReference type="PANTHER" id="PTHR33078">
    <property type="entry name" value="PROTEIN YCF2-RELATED"/>
    <property type="match status" value="1"/>
</dbReference>
<gene>
    <name evidence="8" type="ORF">HannXRQ_Chr00c0533g0575561</name>
</gene>
<protein>
    <recommendedName>
        <fullName evidence="7">Ycf2 N-terminal domain-containing protein</fullName>
    </recommendedName>
</protein>
<organism evidence="8">
    <name type="scientific">Helianthus annuus</name>
    <name type="common">Common sunflower</name>
    <dbReference type="NCBI Taxonomy" id="4232"/>
    <lineage>
        <taxon>Eukaryota</taxon>
        <taxon>Viridiplantae</taxon>
        <taxon>Streptophyta</taxon>
        <taxon>Embryophyta</taxon>
        <taxon>Tracheophyta</taxon>
        <taxon>Spermatophyta</taxon>
        <taxon>Magnoliopsida</taxon>
        <taxon>eudicotyledons</taxon>
        <taxon>Gunneridae</taxon>
        <taxon>Pentapetalae</taxon>
        <taxon>asterids</taxon>
        <taxon>campanulids</taxon>
        <taxon>Asterales</taxon>
        <taxon>Asteraceae</taxon>
        <taxon>Asteroideae</taxon>
        <taxon>Heliantheae alliance</taxon>
        <taxon>Heliantheae</taxon>
        <taxon>Helianthus</taxon>
    </lineage>
</organism>
<evidence type="ECO:0000256" key="2">
    <source>
        <dbReference type="ARBA" id="ARBA00004474"/>
    </source>
</evidence>
<dbReference type="GO" id="GO:0009536">
    <property type="term" value="C:plastid"/>
    <property type="evidence" value="ECO:0007669"/>
    <property type="project" value="UniProtKB-SubCell"/>
</dbReference>
<name>A0A1Y3BWI8_HELAN</name>
<dbReference type="Pfam" id="PF05695">
    <property type="entry name" value="Ycf2"/>
    <property type="match status" value="1"/>
</dbReference>
<dbReference type="PANTHER" id="PTHR33078:SF51">
    <property type="entry name" value="PROTEIN TIC 214"/>
    <property type="match status" value="1"/>
</dbReference>
<keyword evidence="6" id="KW-0067">ATP-binding</keyword>
<reference evidence="8" key="1">
    <citation type="submission" date="2017-02" db="EMBL/GenBank/DDBJ databases">
        <title>Sunflower complete genome.</title>
        <authorList>
            <person name="Langlade N."/>
            <person name="Munos S."/>
        </authorList>
    </citation>
    <scope>NUCLEOTIDE SEQUENCE [LARGE SCALE GENOMIC DNA]</scope>
    <source>
        <tissue evidence="8">Leaves</tissue>
    </source>
</reference>
<evidence type="ECO:0000256" key="1">
    <source>
        <dbReference type="ARBA" id="ARBA00002329"/>
    </source>
</evidence>
<dbReference type="AlphaFoldDB" id="A0A1Y3BWI8"/>
<feature type="domain" description="Ycf2 N-terminal" evidence="7">
    <location>
        <begin position="2"/>
        <end position="332"/>
    </location>
</feature>
<dbReference type="EMBL" id="KZ113854">
    <property type="protein sequence ID" value="OTF84388.1"/>
    <property type="molecule type" value="Genomic_DNA"/>
</dbReference>